<keyword evidence="6" id="KW-1185">Reference proteome</keyword>
<dbReference type="CDD" id="cd07377">
    <property type="entry name" value="WHTH_GntR"/>
    <property type="match status" value="1"/>
</dbReference>
<dbReference type="InterPro" id="IPR036390">
    <property type="entry name" value="WH_DNA-bd_sf"/>
</dbReference>
<dbReference type="RefSeq" id="WP_378961483.1">
    <property type="nucleotide sequence ID" value="NZ_JBHRXC010000016.1"/>
</dbReference>
<keyword evidence="1" id="KW-0805">Transcription regulation</keyword>
<evidence type="ECO:0000259" key="4">
    <source>
        <dbReference type="PROSITE" id="PS50949"/>
    </source>
</evidence>
<protein>
    <submittedName>
        <fullName evidence="5">GntR family transcriptional regulator</fullName>
    </submittedName>
</protein>
<dbReference type="SUPFAM" id="SSF53822">
    <property type="entry name" value="Periplasmic binding protein-like I"/>
    <property type="match status" value="1"/>
</dbReference>
<dbReference type="Pfam" id="PF00392">
    <property type="entry name" value="GntR"/>
    <property type="match status" value="1"/>
</dbReference>
<dbReference type="Proteomes" id="UP001595792">
    <property type="component" value="Unassembled WGS sequence"/>
</dbReference>
<sequence length="338" mass="38366">MKYQIIVNKASSIAKYVQIAEVIKKDIEAGRLENGSKLPSINEFSRSHIVARDTVEKAYNSLKRTGYIKGVPGKGNFVAKVYQSQKTLKILIILNKLSSFKKEVYEAFLETMGGRAKVDMQIHHYNVSFFKDIIHETEGEYHYYVVMPHFSAGTSEQSYLEVLNSIQNAGLIVLDKKVELANEVVNVYQDFERDIFEALSVEKEILEKYSGITLIFNKLTNHPEEIIEGVRSFCEMQEKEFNVIEDADKVILKKGTAYITLTDDELAMALKKIKGTKHKLGRDIGILSFNETVLKELLGITVVSTDFSAMGRIAAEMILGKSVQSIRNEFRFIKRNSL</sequence>
<dbReference type="InterPro" id="IPR028082">
    <property type="entry name" value="Peripla_BP_I"/>
</dbReference>
<evidence type="ECO:0000256" key="3">
    <source>
        <dbReference type="ARBA" id="ARBA00023163"/>
    </source>
</evidence>
<dbReference type="PROSITE" id="PS50949">
    <property type="entry name" value="HTH_GNTR"/>
    <property type="match status" value="1"/>
</dbReference>
<dbReference type="InterPro" id="IPR000524">
    <property type="entry name" value="Tscrpt_reg_HTH_GntR"/>
</dbReference>
<dbReference type="InterPro" id="IPR036388">
    <property type="entry name" value="WH-like_DNA-bd_sf"/>
</dbReference>
<dbReference type="PANTHER" id="PTHR38445:SF10">
    <property type="entry name" value="GNTR-FAMILY TRANSCRIPTIONAL REGULATOR"/>
    <property type="match status" value="1"/>
</dbReference>
<dbReference type="SMART" id="SM00345">
    <property type="entry name" value="HTH_GNTR"/>
    <property type="match status" value="1"/>
</dbReference>
<dbReference type="PANTHER" id="PTHR38445">
    <property type="entry name" value="HTH-TYPE TRANSCRIPTIONAL REPRESSOR YTRA"/>
    <property type="match status" value="1"/>
</dbReference>
<comment type="caution">
    <text evidence="5">The sequence shown here is derived from an EMBL/GenBank/DDBJ whole genome shotgun (WGS) entry which is preliminary data.</text>
</comment>
<gene>
    <name evidence="5" type="ORF">ACFOUY_14135</name>
</gene>
<reference evidence="6" key="1">
    <citation type="journal article" date="2019" name="Int. J. Syst. Evol. Microbiol.">
        <title>The Global Catalogue of Microorganisms (GCM) 10K type strain sequencing project: providing services to taxonomists for standard genome sequencing and annotation.</title>
        <authorList>
            <consortium name="The Broad Institute Genomics Platform"/>
            <consortium name="The Broad Institute Genome Sequencing Center for Infectious Disease"/>
            <person name="Wu L."/>
            <person name="Ma J."/>
        </authorList>
    </citation>
    <scope>NUCLEOTIDE SEQUENCE [LARGE SCALE GENOMIC DNA]</scope>
    <source>
        <strain evidence="6">CCM 8689</strain>
    </source>
</reference>
<keyword evidence="2" id="KW-0238">DNA-binding</keyword>
<dbReference type="Gene3D" id="3.40.50.2300">
    <property type="match status" value="2"/>
</dbReference>
<evidence type="ECO:0000313" key="5">
    <source>
        <dbReference type="EMBL" id="MFC4197840.1"/>
    </source>
</evidence>
<accession>A0ABV8NL96</accession>
<feature type="domain" description="HTH gntR-type" evidence="4">
    <location>
        <begin position="13"/>
        <end position="81"/>
    </location>
</feature>
<name>A0ABV8NL96_9SPHI</name>
<proteinExistence type="predicted"/>
<evidence type="ECO:0000313" key="6">
    <source>
        <dbReference type="Proteomes" id="UP001595792"/>
    </source>
</evidence>
<dbReference type="EMBL" id="JBHSBY010000129">
    <property type="protein sequence ID" value="MFC4197840.1"/>
    <property type="molecule type" value="Genomic_DNA"/>
</dbReference>
<evidence type="ECO:0000256" key="1">
    <source>
        <dbReference type="ARBA" id="ARBA00023015"/>
    </source>
</evidence>
<dbReference type="SUPFAM" id="SSF46785">
    <property type="entry name" value="Winged helix' DNA-binding domain"/>
    <property type="match status" value="1"/>
</dbReference>
<evidence type="ECO:0000256" key="2">
    <source>
        <dbReference type="ARBA" id="ARBA00023125"/>
    </source>
</evidence>
<organism evidence="5 6">
    <name type="scientific">Pedobacter jamesrossensis</name>
    <dbReference type="NCBI Taxonomy" id="1908238"/>
    <lineage>
        <taxon>Bacteria</taxon>
        <taxon>Pseudomonadati</taxon>
        <taxon>Bacteroidota</taxon>
        <taxon>Sphingobacteriia</taxon>
        <taxon>Sphingobacteriales</taxon>
        <taxon>Sphingobacteriaceae</taxon>
        <taxon>Pedobacter</taxon>
    </lineage>
</organism>
<keyword evidence="3" id="KW-0804">Transcription</keyword>
<dbReference type="Gene3D" id="1.10.10.10">
    <property type="entry name" value="Winged helix-like DNA-binding domain superfamily/Winged helix DNA-binding domain"/>
    <property type="match status" value="1"/>
</dbReference>